<comment type="subcellular location">
    <subcellularLocation>
        <location evidence="1">Endoplasmic reticulum</location>
    </subcellularLocation>
</comment>
<dbReference type="PANTHER" id="PTHR40787">
    <property type="entry name" value="SECRETED PROTEIN"/>
    <property type="match status" value="1"/>
</dbReference>
<evidence type="ECO:0000256" key="2">
    <source>
        <dbReference type="ARBA" id="ARBA00022448"/>
    </source>
</evidence>
<evidence type="ECO:0000313" key="7">
    <source>
        <dbReference type="Proteomes" id="UP000663699"/>
    </source>
</evidence>
<gene>
    <name evidence="6" type="ORF">MERGE_002763</name>
</gene>
<dbReference type="GO" id="GO:0006890">
    <property type="term" value="P:retrograde vesicle-mediated transport, Golgi to endoplasmic reticulum"/>
    <property type="evidence" value="ECO:0007669"/>
    <property type="project" value="InterPro"/>
</dbReference>
<keyword evidence="3" id="KW-0256">Endoplasmic reticulum</keyword>
<name>A0A899FZN3_9ASCO</name>
<keyword evidence="4" id="KW-0653">Protein transport</keyword>
<proteinExistence type="predicted"/>
<dbReference type="GO" id="GO:0005783">
    <property type="term" value="C:endoplasmic reticulum"/>
    <property type="evidence" value="ECO:0007669"/>
    <property type="project" value="UniProtKB-SubCell"/>
</dbReference>
<accession>A0A899FZN3</accession>
<organism evidence="6 7">
    <name type="scientific">Pneumocystis wakefieldiae</name>
    <dbReference type="NCBI Taxonomy" id="38082"/>
    <lineage>
        <taxon>Eukaryota</taxon>
        <taxon>Fungi</taxon>
        <taxon>Dikarya</taxon>
        <taxon>Ascomycota</taxon>
        <taxon>Taphrinomycotina</taxon>
        <taxon>Pneumocystomycetes</taxon>
        <taxon>Pneumocystaceae</taxon>
        <taxon>Pneumocystis</taxon>
    </lineage>
</organism>
<dbReference type="AlphaFoldDB" id="A0A899FZN3"/>
<dbReference type="PANTHER" id="PTHR40787:SF3">
    <property type="entry name" value="PROTEIN TRANSPORT PROTEIN SEC39"/>
    <property type="match status" value="1"/>
</dbReference>
<dbReference type="EMBL" id="CP054537">
    <property type="protein sequence ID" value="QSL65452.1"/>
    <property type="molecule type" value="Genomic_DNA"/>
</dbReference>
<dbReference type="GO" id="GO:0015031">
    <property type="term" value="P:protein transport"/>
    <property type="evidence" value="ECO:0007669"/>
    <property type="project" value="UniProtKB-KW"/>
</dbReference>
<evidence type="ECO:0000259" key="5">
    <source>
        <dbReference type="Pfam" id="PF08314"/>
    </source>
</evidence>
<evidence type="ECO:0000256" key="4">
    <source>
        <dbReference type="ARBA" id="ARBA00022927"/>
    </source>
</evidence>
<feature type="domain" description="Sec39" evidence="5">
    <location>
        <begin position="12"/>
        <end position="685"/>
    </location>
</feature>
<evidence type="ECO:0000256" key="1">
    <source>
        <dbReference type="ARBA" id="ARBA00004240"/>
    </source>
</evidence>
<keyword evidence="2" id="KW-0813">Transport</keyword>
<dbReference type="Pfam" id="PF08314">
    <property type="entry name" value="Sec39"/>
    <property type="match status" value="1"/>
</dbReference>
<evidence type="ECO:0000313" key="6">
    <source>
        <dbReference type="EMBL" id="QSL65452.1"/>
    </source>
</evidence>
<dbReference type="OrthoDB" id="342024at2759"/>
<sequence length="790" mass="91278">MSIDVSVPWILYLAVQYASSPSLQTLSELIQKFPDIFSKRVILSILNFVPECIDPDEYLSLIFDEKYEGEDDMDSSQISKTQNINNVTLSQKLKKLHIYQNKTSTDNCISNEELYTWFISKALQIEEETGLISFSRKLVLTSKYPIPPKVQEWGRGIVSALESVINRQYNNPLLEFNVPTLREFETLDHKEAIDILLQHLEDEEILGEIKSSIIPYISYCQKSSETNIWNSLWSWVLNFSFKQKNLNLIKLISFSNIINSEKYAKFSEYAIASCYCYQGTEKENIHSMKIILQNLKRNLNIETDTDTNVLDNIEISSLNVFTPENIQNYSQLIIPNSNSLSLLEIMIETVLIINSSKEMRKITLSDAVCYRNKDKKYQISLLHKMIPQNPQFLNKLNDSEWIKLRNNIIWLHDVSLIYRNISEIEYESFLLYNILRATKFNLAKGIYIKKNRGNMPLKDDIVEKICIEVFLEFFDNSSNGDITKGNMKNAYNLLQTIKQYYNSKQLESFSYLIKVTNTLNHYSHKFKPVQIRLHNNSFKILEDFLLSNPGVYKSIDKVIEICNDLLFSKNESCLNQKEIQAKALCIIAETALSQNDFDFAYDICINHLFSLFEAVDIKTTEALSNIIWKSCLQISKNYETKESLESIEKKMFLLSKVINICPKEYLIEVLNVWRRFEKEQLSIRTSKKLSGFNDDLSIDSNTTDAMRIPKSLFSSASKAARVLGTTLSSTSFPFNKQKILHIEKKTEKDLVSANQELRSSNNKLDNIADVVTQKFTSGLGWVLGISDNQK</sequence>
<evidence type="ECO:0000256" key="3">
    <source>
        <dbReference type="ARBA" id="ARBA00022824"/>
    </source>
</evidence>
<reference evidence="6" key="1">
    <citation type="submission" date="2020-06" db="EMBL/GenBank/DDBJ databases">
        <title>Genomes of multiple members of Pneumocystis genus reveal paths to human pathogen Pneumocystis jirovecii.</title>
        <authorList>
            <person name="Cisse O.H."/>
            <person name="Ma L."/>
            <person name="Dekker J."/>
            <person name="Khil P."/>
            <person name="Jo J."/>
            <person name="Brenchley J."/>
            <person name="Blair R."/>
            <person name="Pahar B."/>
            <person name="Chabe M."/>
            <person name="Van Rompay K.A."/>
            <person name="Keesler R."/>
            <person name="Sukura A."/>
            <person name="Hirsch V."/>
            <person name="Kutty G."/>
            <person name="Liu Y."/>
            <person name="Peng L."/>
            <person name="Chen J."/>
            <person name="Song J."/>
            <person name="Weissenbacher-Lang C."/>
            <person name="Xu J."/>
            <person name="Upham N.S."/>
            <person name="Stajich J.E."/>
            <person name="Cuomo C.A."/>
            <person name="Cushion M.T."/>
            <person name="Kovacs J.A."/>
        </authorList>
    </citation>
    <scope>NUCLEOTIDE SEQUENCE</scope>
    <source>
        <strain evidence="6">2A</strain>
    </source>
</reference>
<dbReference type="Proteomes" id="UP000663699">
    <property type="component" value="Chromosome 6"/>
</dbReference>
<dbReference type="InterPro" id="IPR013244">
    <property type="entry name" value="Sec39_domain"/>
</dbReference>
<protein>
    <recommendedName>
        <fullName evidence="5">Sec39 domain-containing protein</fullName>
    </recommendedName>
</protein>
<keyword evidence="7" id="KW-1185">Reference proteome</keyword>